<evidence type="ECO:0000256" key="6">
    <source>
        <dbReference type="ARBA" id="ARBA00022801"/>
    </source>
</evidence>
<dbReference type="GO" id="GO:0006364">
    <property type="term" value="P:rRNA processing"/>
    <property type="evidence" value="ECO:0007669"/>
    <property type="project" value="InterPro"/>
</dbReference>
<comment type="similarity">
    <text evidence="2">Belongs to the endoribonuclease YbeY family.</text>
</comment>
<name>A0A1G2CLR9_9BACT</name>
<evidence type="ECO:0000313" key="8">
    <source>
        <dbReference type="EMBL" id="OGZ01601.1"/>
    </source>
</evidence>
<gene>
    <name evidence="8" type="ORF">A3A43_01695</name>
</gene>
<dbReference type="InterPro" id="IPR020549">
    <property type="entry name" value="YbeY_CS"/>
</dbReference>
<evidence type="ECO:0000256" key="5">
    <source>
        <dbReference type="ARBA" id="ARBA00022759"/>
    </source>
</evidence>
<dbReference type="SUPFAM" id="SSF55486">
    <property type="entry name" value="Metalloproteases ('zincins'), catalytic domain"/>
    <property type="match status" value="1"/>
</dbReference>
<dbReference type="PROSITE" id="PS01306">
    <property type="entry name" value="UPF0054"/>
    <property type="match status" value="1"/>
</dbReference>
<keyword evidence="7" id="KW-0862">Zinc</keyword>
<evidence type="ECO:0000313" key="9">
    <source>
        <dbReference type="Proteomes" id="UP000178495"/>
    </source>
</evidence>
<dbReference type="GO" id="GO:0004519">
    <property type="term" value="F:endonuclease activity"/>
    <property type="evidence" value="ECO:0007669"/>
    <property type="project" value="UniProtKB-KW"/>
</dbReference>
<dbReference type="Proteomes" id="UP000178495">
    <property type="component" value="Unassembled WGS sequence"/>
</dbReference>
<dbReference type="NCBIfam" id="TIGR00043">
    <property type="entry name" value="rRNA maturation RNase YbeY"/>
    <property type="match status" value="1"/>
</dbReference>
<dbReference type="AlphaFoldDB" id="A0A1G2CLR9"/>
<evidence type="ECO:0000256" key="3">
    <source>
        <dbReference type="ARBA" id="ARBA00022722"/>
    </source>
</evidence>
<evidence type="ECO:0000256" key="2">
    <source>
        <dbReference type="ARBA" id="ARBA00010875"/>
    </source>
</evidence>
<dbReference type="STRING" id="1798652.A3A43_01695"/>
<dbReference type="GO" id="GO:0004222">
    <property type="term" value="F:metalloendopeptidase activity"/>
    <property type="evidence" value="ECO:0007669"/>
    <property type="project" value="InterPro"/>
</dbReference>
<dbReference type="EMBL" id="MHLC01000007">
    <property type="protein sequence ID" value="OGZ01601.1"/>
    <property type="molecule type" value="Genomic_DNA"/>
</dbReference>
<comment type="caution">
    <text evidence="8">The sequence shown here is derived from an EMBL/GenBank/DDBJ whole genome shotgun (WGS) entry which is preliminary data.</text>
</comment>
<dbReference type="Gene3D" id="3.40.390.30">
    <property type="entry name" value="Metalloproteases ('zincins'), catalytic domain"/>
    <property type="match status" value="1"/>
</dbReference>
<keyword evidence="5" id="KW-0255">Endonuclease</keyword>
<keyword evidence="4" id="KW-0479">Metal-binding</keyword>
<keyword evidence="6" id="KW-0378">Hydrolase</keyword>
<reference evidence="8 9" key="1">
    <citation type="journal article" date="2016" name="Nat. Commun.">
        <title>Thousands of microbial genomes shed light on interconnected biogeochemical processes in an aquifer system.</title>
        <authorList>
            <person name="Anantharaman K."/>
            <person name="Brown C.T."/>
            <person name="Hug L.A."/>
            <person name="Sharon I."/>
            <person name="Castelle C.J."/>
            <person name="Probst A.J."/>
            <person name="Thomas B.C."/>
            <person name="Singh A."/>
            <person name="Wilkins M.J."/>
            <person name="Karaoz U."/>
            <person name="Brodie E.L."/>
            <person name="Williams K.H."/>
            <person name="Hubbard S.S."/>
            <person name="Banfield J.F."/>
        </authorList>
    </citation>
    <scope>NUCLEOTIDE SEQUENCE [LARGE SCALE GENOMIC DNA]</scope>
</reference>
<evidence type="ECO:0000256" key="7">
    <source>
        <dbReference type="ARBA" id="ARBA00022833"/>
    </source>
</evidence>
<sequence length="152" mass="17901">MSVGRRQAAKKNEQRTRKFEKLAQEILRMRGRRRTHVHVFLVGNQMLRDMKRKFLKKDARVVDVLAFEEPKNFPHPEEKEKCIGELYLNAAVVRKEPQHAVSLFIHGLLHLLGYRHGRPGDARVMTRQEGRLARTVFASRRMRPVIRAITER</sequence>
<evidence type="ECO:0000256" key="1">
    <source>
        <dbReference type="ARBA" id="ARBA00001947"/>
    </source>
</evidence>
<accession>A0A1G2CLR9</accession>
<dbReference type="InterPro" id="IPR002036">
    <property type="entry name" value="YbeY"/>
</dbReference>
<dbReference type="Pfam" id="PF02130">
    <property type="entry name" value="YbeY"/>
    <property type="match status" value="1"/>
</dbReference>
<dbReference type="InterPro" id="IPR023091">
    <property type="entry name" value="MetalPrtase_cat_dom_sf_prd"/>
</dbReference>
<keyword evidence="3" id="KW-0540">Nuclease</keyword>
<evidence type="ECO:0000256" key="4">
    <source>
        <dbReference type="ARBA" id="ARBA00022723"/>
    </source>
</evidence>
<proteinExistence type="inferred from homology"/>
<protein>
    <submittedName>
        <fullName evidence="8">rRNA maturation RNase YbeY</fullName>
    </submittedName>
</protein>
<dbReference type="GO" id="GO:0046872">
    <property type="term" value="F:metal ion binding"/>
    <property type="evidence" value="ECO:0007669"/>
    <property type="project" value="UniProtKB-KW"/>
</dbReference>
<comment type="cofactor">
    <cofactor evidence="1">
        <name>Zn(2+)</name>
        <dbReference type="ChEBI" id="CHEBI:29105"/>
    </cofactor>
</comment>
<organism evidence="8 9">
    <name type="scientific">Candidatus Liptonbacteria bacterium RIFCSPLOWO2_01_FULL_56_20</name>
    <dbReference type="NCBI Taxonomy" id="1798652"/>
    <lineage>
        <taxon>Bacteria</taxon>
        <taxon>Candidatus Liptoniibacteriota</taxon>
    </lineage>
</organism>